<feature type="compositionally biased region" description="Polar residues" evidence="1">
    <location>
        <begin position="95"/>
        <end position="105"/>
    </location>
</feature>
<accession>A0ABY9PGI9</accession>
<name>A0ABY9PGI9_SERFO</name>
<evidence type="ECO:0000313" key="2">
    <source>
        <dbReference type="EMBL" id="WMT12522.1"/>
    </source>
</evidence>
<protein>
    <submittedName>
        <fullName evidence="2">DNA transfer protein</fullName>
    </submittedName>
</protein>
<proteinExistence type="predicted"/>
<keyword evidence="3" id="KW-1185">Reference proteome</keyword>
<gene>
    <name evidence="2" type="ORF">RFB13_14715</name>
</gene>
<reference evidence="2 3" key="1">
    <citation type="submission" date="2023-08" db="EMBL/GenBank/DDBJ databases">
        <title>Complete Genome and Methylome dissection of Serratia fonticola NEB369.</title>
        <authorList>
            <person name="Fomenkov A."/>
            <person name="Roberts R.D."/>
        </authorList>
    </citation>
    <scope>NUCLEOTIDE SEQUENCE [LARGE SCALE GENOMIC DNA]</scope>
    <source>
        <strain evidence="2 3">NEB369</strain>
    </source>
</reference>
<feature type="region of interest" description="Disordered" evidence="1">
    <location>
        <begin position="1"/>
        <end position="23"/>
    </location>
</feature>
<dbReference type="Proteomes" id="UP001235341">
    <property type="component" value="Chromosome"/>
</dbReference>
<evidence type="ECO:0000313" key="3">
    <source>
        <dbReference type="Proteomes" id="UP001235341"/>
    </source>
</evidence>
<sequence length="715" mass="75196">MANFFDQFDDQATQPSLGMIEPGNIDIHNRPVVKNADGSISTVRSMSTNIDGREVLIPTVSDDGRIMSDDEAIDNFMRTGKHLGMFSSPEAATSYAESLHNQQADEYSPQAAPQEPSVSNFFDQFDEQQQQAPEGVVTGIGQGLAESGRAIAQAGVNTANIIPMFGDAVQSAAAWAGEKIGFGDGTYTPAVRLQLPDVLKPQTEAGNLMAETLPFLANPASKAPAIVGNIAERGANFAARMLGESAIGSAAANSGNQNADQAASSTLQDLALNAGIGAGVKGVTSALSPVIRAAKGAIAPETAAMLQKADSLKVPVMTSDVIKPGNAFTRGLQQGGEGALLGTGAARARQYAARSAIVDDYVQKFGAYTPETIVDDLTGVLKKRKESAGAAIDDITNKMGSTPIAAQNAISAIDQQLSRLERLGKTADKKLIGSLSNLKEELSKPDLDFGLLRQQRTAFRQSVQGDSMVFPDSAKAATISVENAMGRDLRGAVASRLGAGDAANYIKANSDYSNIFNKVLNKSIAGKLNKATSESTPELINSVVYSRNASDIKRIWPALNENGRSAMRAAYVDKIAQSIGDASPAKFMTQVEKLKKQAGGEVYNKVFDGRFMRELDGLQQVLKETKRSDAANVVTQTGQAMANPSRIAGAIMSGGTSLLAEGGFGLMMRAYESKPMRNMLLRVAGTPKGTLAHERAVNAVAEILGTIGKGAASNQ</sequence>
<organism evidence="2 3">
    <name type="scientific">Serratia fonticola</name>
    <dbReference type="NCBI Taxonomy" id="47917"/>
    <lineage>
        <taxon>Bacteria</taxon>
        <taxon>Pseudomonadati</taxon>
        <taxon>Pseudomonadota</taxon>
        <taxon>Gammaproteobacteria</taxon>
        <taxon>Enterobacterales</taxon>
        <taxon>Yersiniaceae</taxon>
        <taxon>Serratia</taxon>
    </lineage>
</organism>
<evidence type="ECO:0000256" key="1">
    <source>
        <dbReference type="SAM" id="MobiDB-lite"/>
    </source>
</evidence>
<dbReference type="EMBL" id="CP133586">
    <property type="protein sequence ID" value="WMT12522.1"/>
    <property type="molecule type" value="Genomic_DNA"/>
</dbReference>
<dbReference type="RefSeq" id="WP_309204788.1">
    <property type="nucleotide sequence ID" value="NZ_CP133586.1"/>
</dbReference>
<feature type="region of interest" description="Disordered" evidence="1">
    <location>
        <begin position="93"/>
        <end position="115"/>
    </location>
</feature>